<dbReference type="AlphaFoldDB" id="A0A2Z2MIT1"/>
<dbReference type="Pfam" id="PF03729">
    <property type="entry name" value="DUF308"/>
    <property type="match status" value="1"/>
</dbReference>
<dbReference type="GeneID" id="33327065"/>
<organism evidence="3 4">
    <name type="scientific">Thermococcus barossii</name>
    <dbReference type="NCBI Taxonomy" id="54077"/>
    <lineage>
        <taxon>Archaea</taxon>
        <taxon>Methanobacteriati</taxon>
        <taxon>Methanobacteriota</taxon>
        <taxon>Thermococci</taxon>
        <taxon>Thermococcales</taxon>
        <taxon>Thermococcaceae</taxon>
        <taxon>Thermococcus</taxon>
    </lineage>
</organism>
<accession>A0A2Z2MIT1</accession>
<dbReference type="PANTHER" id="PTHR34989">
    <property type="entry name" value="PROTEIN HDED"/>
    <property type="match status" value="1"/>
</dbReference>
<feature type="region of interest" description="Disordered" evidence="1">
    <location>
        <begin position="1"/>
        <end position="20"/>
    </location>
</feature>
<feature type="transmembrane region" description="Helical" evidence="2">
    <location>
        <begin position="123"/>
        <end position="141"/>
    </location>
</feature>
<dbReference type="InterPro" id="IPR005325">
    <property type="entry name" value="DUF308_memb"/>
</dbReference>
<protein>
    <recommendedName>
        <fullName evidence="5">Hded protein</fullName>
    </recommendedName>
</protein>
<dbReference type="RefSeq" id="WP_088865627.1">
    <property type="nucleotide sequence ID" value="NZ_CP015101.1"/>
</dbReference>
<evidence type="ECO:0000313" key="4">
    <source>
        <dbReference type="Proteomes" id="UP000250272"/>
    </source>
</evidence>
<keyword evidence="2" id="KW-0812">Transmembrane</keyword>
<feature type="transmembrane region" description="Helical" evidence="2">
    <location>
        <begin position="153"/>
        <end position="173"/>
    </location>
</feature>
<dbReference type="GO" id="GO:0005886">
    <property type="term" value="C:plasma membrane"/>
    <property type="evidence" value="ECO:0007669"/>
    <property type="project" value="TreeGrafter"/>
</dbReference>
<feature type="compositionally biased region" description="Basic and acidic residues" evidence="1">
    <location>
        <begin position="1"/>
        <end position="18"/>
    </location>
</feature>
<name>A0A2Z2MIT1_9EURY</name>
<evidence type="ECO:0000256" key="1">
    <source>
        <dbReference type="SAM" id="MobiDB-lite"/>
    </source>
</evidence>
<dbReference type="KEGG" id="tbs:A3L01_09765"/>
<keyword evidence="4" id="KW-1185">Reference proteome</keyword>
<proteinExistence type="predicted"/>
<dbReference type="OrthoDB" id="101146at2157"/>
<keyword evidence="2" id="KW-0472">Membrane</keyword>
<evidence type="ECO:0008006" key="5">
    <source>
        <dbReference type="Google" id="ProtNLM"/>
    </source>
</evidence>
<evidence type="ECO:0000313" key="3">
    <source>
        <dbReference type="EMBL" id="ASJ05633.1"/>
    </source>
</evidence>
<reference evidence="3 4" key="1">
    <citation type="submission" date="2016-04" db="EMBL/GenBank/DDBJ databases">
        <title>Complete genome sequence of Thermococcus barossii type strain SHCK-94.</title>
        <authorList>
            <person name="Oger P.M."/>
        </authorList>
    </citation>
    <scope>NUCLEOTIDE SEQUENCE [LARGE SCALE GENOMIC DNA]</scope>
    <source>
        <strain evidence="3 4">SHCK-94</strain>
    </source>
</reference>
<dbReference type="EMBL" id="CP015101">
    <property type="protein sequence ID" value="ASJ05633.1"/>
    <property type="molecule type" value="Genomic_DNA"/>
</dbReference>
<feature type="transmembrane region" description="Helical" evidence="2">
    <location>
        <begin position="179"/>
        <end position="203"/>
    </location>
</feature>
<keyword evidence="2" id="KW-1133">Transmembrane helix</keyword>
<feature type="transmembrane region" description="Helical" evidence="2">
    <location>
        <begin position="68"/>
        <end position="88"/>
    </location>
</feature>
<dbReference type="InterPro" id="IPR052712">
    <property type="entry name" value="Acid_resist_chaperone_HdeD"/>
</dbReference>
<feature type="transmembrane region" description="Helical" evidence="2">
    <location>
        <begin position="41"/>
        <end position="62"/>
    </location>
</feature>
<gene>
    <name evidence="3" type="ORF">A3L01_09765</name>
</gene>
<sequence>MDDVKEPSGVEEGKKPMTPEEYEEYKEEMAKKQMASVMAHWPWYLILGIVLTVLGIVGLGMLPFVTLASISVFGVFLIVGGIMLIFAGLFGRGETGGTRIFQLLLAVLYLAVGVTMIEEPLLSAQILTFILGGAYFVFGIIKVLMGFKVQNGGIVIFSGVIDFFIGAMILANWPEWSPWVIGIFVAVELIVAGASFIAMSLGARSMKNNPELQV</sequence>
<dbReference type="PANTHER" id="PTHR34989:SF1">
    <property type="entry name" value="PROTEIN HDED"/>
    <property type="match status" value="1"/>
</dbReference>
<dbReference type="Proteomes" id="UP000250272">
    <property type="component" value="Chromosome"/>
</dbReference>
<feature type="transmembrane region" description="Helical" evidence="2">
    <location>
        <begin position="100"/>
        <end position="117"/>
    </location>
</feature>
<evidence type="ECO:0000256" key="2">
    <source>
        <dbReference type="SAM" id="Phobius"/>
    </source>
</evidence>